<organism evidence="1 2">
    <name type="scientific">Collybiopsis luxurians FD-317 M1</name>
    <dbReference type="NCBI Taxonomy" id="944289"/>
    <lineage>
        <taxon>Eukaryota</taxon>
        <taxon>Fungi</taxon>
        <taxon>Dikarya</taxon>
        <taxon>Basidiomycota</taxon>
        <taxon>Agaricomycotina</taxon>
        <taxon>Agaricomycetes</taxon>
        <taxon>Agaricomycetidae</taxon>
        <taxon>Agaricales</taxon>
        <taxon>Marasmiineae</taxon>
        <taxon>Omphalotaceae</taxon>
        <taxon>Collybiopsis</taxon>
        <taxon>Collybiopsis luxurians</taxon>
    </lineage>
</organism>
<accession>A0A0D0CRF6</accession>
<sequence length="180" mass="20291">MNYFLRIFHFSLLLRDADHHEGIHGLPDANDVGHRKLPFSSLFNRTPALRMLQIRDFTMQTISTPSLALKSLTSIDLSSATLTSIGVSVNSVQVLNLLSQMLRLQYLKIIVAMFRSANEDEPTVCLDHLEEMCFVFFPGSRTRSTGVQNQMTSLLNKIQCPSLKSLSISWQGTLMTDIPF</sequence>
<dbReference type="AlphaFoldDB" id="A0A0D0CRF6"/>
<proteinExistence type="predicted"/>
<keyword evidence="2" id="KW-1185">Reference proteome</keyword>
<name>A0A0D0CRF6_9AGAR</name>
<evidence type="ECO:0000313" key="1">
    <source>
        <dbReference type="EMBL" id="KIK61792.1"/>
    </source>
</evidence>
<dbReference type="Gene3D" id="3.80.10.10">
    <property type="entry name" value="Ribonuclease Inhibitor"/>
    <property type="match status" value="1"/>
</dbReference>
<dbReference type="Proteomes" id="UP000053593">
    <property type="component" value="Unassembled WGS sequence"/>
</dbReference>
<reference evidence="1 2" key="1">
    <citation type="submission" date="2014-04" db="EMBL/GenBank/DDBJ databases">
        <title>Evolutionary Origins and Diversification of the Mycorrhizal Mutualists.</title>
        <authorList>
            <consortium name="DOE Joint Genome Institute"/>
            <consortium name="Mycorrhizal Genomics Consortium"/>
            <person name="Kohler A."/>
            <person name="Kuo A."/>
            <person name="Nagy L.G."/>
            <person name="Floudas D."/>
            <person name="Copeland A."/>
            <person name="Barry K.W."/>
            <person name="Cichocki N."/>
            <person name="Veneault-Fourrey C."/>
            <person name="LaButti K."/>
            <person name="Lindquist E.A."/>
            <person name="Lipzen A."/>
            <person name="Lundell T."/>
            <person name="Morin E."/>
            <person name="Murat C."/>
            <person name="Riley R."/>
            <person name="Ohm R."/>
            <person name="Sun H."/>
            <person name="Tunlid A."/>
            <person name="Henrissat B."/>
            <person name="Grigoriev I.V."/>
            <person name="Hibbett D.S."/>
            <person name="Martin F."/>
        </authorList>
    </citation>
    <scope>NUCLEOTIDE SEQUENCE [LARGE SCALE GENOMIC DNA]</scope>
    <source>
        <strain evidence="1 2">FD-317 M1</strain>
    </source>
</reference>
<protein>
    <submittedName>
        <fullName evidence="1">Unplaced genomic scaffold GYMLUscaffold_22, whole genome shotgun sequence</fullName>
    </submittedName>
</protein>
<dbReference type="InterPro" id="IPR032675">
    <property type="entry name" value="LRR_dom_sf"/>
</dbReference>
<gene>
    <name evidence="1" type="ORF">GYMLUDRAFT_577865</name>
</gene>
<dbReference type="EMBL" id="KN834770">
    <property type="protein sequence ID" value="KIK61792.1"/>
    <property type="molecule type" value="Genomic_DNA"/>
</dbReference>
<evidence type="ECO:0000313" key="2">
    <source>
        <dbReference type="Proteomes" id="UP000053593"/>
    </source>
</evidence>
<dbReference type="HOGENOM" id="CLU_1496370_0_0_1"/>
<dbReference type="SUPFAM" id="SSF52047">
    <property type="entry name" value="RNI-like"/>
    <property type="match status" value="1"/>
</dbReference>